<dbReference type="PANTHER" id="PTHR12835:SF5">
    <property type="entry name" value="BIOTIN--PROTEIN LIGASE"/>
    <property type="match status" value="1"/>
</dbReference>
<keyword evidence="6" id="KW-1185">Reference proteome</keyword>
<dbReference type="Gene3D" id="2.30.30.100">
    <property type="match status" value="1"/>
</dbReference>
<sequence length="263" mass="27821">MTLDADQLRTRLADTRWHRIEVVEATGSTNADLVERAATEPVGGTVRITTDQTAGRGRHARTWTAPAGTQLAMSAAVDVGDHTEDLGWLSLLAGLAAVQGIGEAMGLRPTLKWPNDVLVGGKKVAGILSEYTRTDHTQKRSGGIAVIGTGLNTTIPQDQLPVPTATSLRVATGRDVPLTDLAASYLRALSDLLDLWPHDLDGLAARYRESSDTIGRRVRLVLPGDSEVVGTATGFDPAGRIIIDADGRQVVAAAGDVTHLRAE</sequence>
<dbReference type="SUPFAM" id="SSF55681">
    <property type="entry name" value="Class II aaRS and biotin synthetases"/>
    <property type="match status" value="1"/>
</dbReference>
<evidence type="ECO:0000256" key="1">
    <source>
        <dbReference type="ARBA" id="ARBA00022598"/>
    </source>
</evidence>
<proteinExistence type="predicted"/>
<feature type="domain" description="BPL/LPL catalytic" evidence="4">
    <location>
        <begin position="6"/>
        <end position="197"/>
    </location>
</feature>
<gene>
    <name evidence="5" type="ORF">H1R19_08940</name>
</gene>
<dbReference type="Pfam" id="PF02237">
    <property type="entry name" value="BPL_C"/>
    <property type="match status" value="1"/>
</dbReference>
<dbReference type="NCBIfam" id="TIGR00121">
    <property type="entry name" value="birA_ligase"/>
    <property type="match status" value="1"/>
</dbReference>
<dbReference type="InterPro" id="IPR045864">
    <property type="entry name" value="aa-tRNA-synth_II/BPL/LPL"/>
</dbReference>
<organism evidence="5 6">
    <name type="scientific">Gordonia jinghuaiqii</name>
    <dbReference type="NCBI Taxonomy" id="2758710"/>
    <lineage>
        <taxon>Bacteria</taxon>
        <taxon>Bacillati</taxon>
        <taxon>Actinomycetota</taxon>
        <taxon>Actinomycetes</taxon>
        <taxon>Mycobacteriales</taxon>
        <taxon>Gordoniaceae</taxon>
        <taxon>Gordonia</taxon>
    </lineage>
</organism>
<accession>A0A7D7QZQ7</accession>
<keyword evidence="1 5" id="KW-0436">Ligase</keyword>
<dbReference type="Gene3D" id="3.30.930.10">
    <property type="entry name" value="Bira Bifunctional Protein, Domain 2"/>
    <property type="match status" value="1"/>
</dbReference>
<dbReference type="InterPro" id="IPR004408">
    <property type="entry name" value="Biotin_CoA_COase_ligase"/>
</dbReference>
<dbReference type="Pfam" id="PF03099">
    <property type="entry name" value="BPL_LplA_LipB"/>
    <property type="match status" value="1"/>
</dbReference>
<evidence type="ECO:0000313" key="6">
    <source>
        <dbReference type="Proteomes" id="UP000515663"/>
    </source>
</evidence>
<protein>
    <recommendedName>
        <fullName evidence="3">biotin--[biotin carboxyl-carrier protein] ligase</fullName>
        <ecNumber evidence="3">6.3.4.15</ecNumber>
    </recommendedName>
</protein>
<evidence type="ECO:0000313" key="5">
    <source>
        <dbReference type="EMBL" id="QMT03208.1"/>
    </source>
</evidence>
<dbReference type="Proteomes" id="UP000515663">
    <property type="component" value="Chromosome"/>
</dbReference>
<dbReference type="PANTHER" id="PTHR12835">
    <property type="entry name" value="BIOTIN PROTEIN LIGASE"/>
    <property type="match status" value="1"/>
</dbReference>
<dbReference type="InterPro" id="IPR004143">
    <property type="entry name" value="BPL_LPL_catalytic"/>
</dbReference>
<dbReference type="AlphaFoldDB" id="A0A7D7QZQ7"/>
<dbReference type="PROSITE" id="PS51733">
    <property type="entry name" value="BPL_LPL_CATALYTIC"/>
    <property type="match status" value="1"/>
</dbReference>
<dbReference type="InterPro" id="IPR003142">
    <property type="entry name" value="BPL_C"/>
</dbReference>
<dbReference type="RefSeq" id="WP_219851240.1">
    <property type="nucleotide sequence ID" value="NZ_CP059491.1"/>
</dbReference>
<name>A0A7D7QZQ7_9ACTN</name>
<dbReference type="GO" id="GO:0004077">
    <property type="term" value="F:biotin--[biotin carboxyl-carrier protein] ligase activity"/>
    <property type="evidence" value="ECO:0007669"/>
    <property type="project" value="UniProtKB-EC"/>
</dbReference>
<dbReference type="CDD" id="cd16442">
    <property type="entry name" value="BPL"/>
    <property type="match status" value="1"/>
</dbReference>
<evidence type="ECO:0000259" key="4">
    <source>
        <dbReference type="PROSITE" id="PS51733"/>
    </source>
</evidence>
<reference evidence="6" key="1">
    <citation type="submission" date="2020-07" db="EMBL/GenBank/DDBJ databases">
        <title>novel species isolated from the respiratory tract of Marmot.</title>
        <authorList>
            <person name="Zhang G."/>
        </authorList>
    </citation>
    <scope>NUCLEOTIDE SEQUENCE [LARGE SCALE GENOMIC DNA]</scope>
    <source>
        <strain evidence="6">686</strain>
    </source>
</reference>
<evidence type="ECO:0000256" key="2">
    <source>
        <dbReference type="ARBA" id="ARBA00023267"/>
    </source>
</evidence>
<dbReference type="KEGG" id="gji:H1R19_08940"/>
<dbReference type="EC" id="6.3.4.15" evidence="3"/>
<keyword evidence="2" id="KW-0092">Biotin</keyword>
<dbReference type="EMBL" id="CP059491">
    <property type="protein sequence ID" value="QMT03208.1"/>
    <property type="molecule type" value="Genomic_DNA"/>
</dbReference>
<evidence type="ECO:0000256" key="3">
    <source>
        <dbReference type="ARBA" id="ARBA00024227"/>
    </source>
</evidence>
<dbReference type="GO" id="GO:0005737">
    <property type="term" value="C:cytoplasm"/>
    <property type="evidence" value="ECO:0007669"/>
    <property type="project" value="TreeGrafter"/>
</dbReference>